<dbReference type="GeneID" id="89931481"/>
<dbReference type="CDD" id="cd17039">
    <property type="entry name" value="Ubl_ubiquitin_like"/>
    <property type="match status" value="1"/>
</dbReference>
<gene>
    <name evidence="2" type="ORF">LTR77_010152</name>
</gene>
<evidence type="ECO:0000256" key="1">
    <source>
        <dbReference type="SAM" id="MobiDB-lite"/>
    </source>
</evidence>
<feature type="region of interest" description="Disordered" evidence="1">
    <location>
        <begin position="308"/>
        <end position="337"/>
    </location>
</feature>
<accession>A0AAV9NWB0</accession>
<sequence length="423" mass="47284">MSIQLTIALPLDTVVEMRQKKHQYFPLDDSCNLDEMLMRELWNATIKSVNDLPYKFVPNDDVRTPSTDDAEAVVKETVKASFESALDDVVNKMKTGKDQKNAAKESTKPAKDDGEIISITVRDPDNRDEKFDLPKGNTVADLIFAYAYRVGMPSDRFVLNNSGNTCSTAQDDLLEKVGIVDGTIIYAYPKYAAASAPHAFIYDITFDFEKPPKWYTDEASTTRDPVRAWNPKDHDGWDGAKDPTSLAKTAPAKAVPAKPARYSKDEHPKPLPNPLAKLDASWAADAHRARSTGHADRGAYRRMAVRTWSDSEDSDLRRERSTNIGFKSDTDNKGRPRESEKVFVITVRDLMNQCECFEVSKQAALCELVDRYSDRTGLDATSLRFKFPSGCVYSTDEDGEGTMADFGVEEEQVIVAMPDSINF</sequence>
<dbReference type="InterPro" id="IPR029071">
    <property type="entry name" value="Ubiquitin-like_domsf"/>
</dbReference>
<feature type="compositionally biased region" description="Basic and acidic residues" evidence="1">
    <location>
        <begin position="96"/>
        <end position="114"/>
    </location>
</feature>
<feature type="region of interest" description="Disordered" evidence="1">
    <location>
        <begin position="96"/>
        <end position="115"/>
    </location>
</feature>
<feature type="compositionally biased region" description="Basic and acidic residues" evidence="1">
    <location>
        <begin position="217"/>
        <end position="241"/>
    </location>
</feature>
<dbReference type="EMBL" id="JAVRRT010000021">
    <property type="protein sequence ID" value="KAK5164061.1"/>
    <property type="molecule type" value="Genomic_DNA"/>
</dbReference>
<keyword evidence="3" id="KW-1185">Reference proteome</keyword>
<comment type="caution">
    <text evidence="2">The sequence shown here is derived from an EMBL/GenBank/DDBJ whole genome shotgun (WGS) entry which is preliminary data.</text>
</comment>
<evidence type="ECO:0000313" key="2">
    <source>
        <dbReference type="EMBL" id="KAK5164061.1"/>
    </source>
</evidence>
<organism evidence="2 3">
    <name type="scientific">Saxophila tyrrhenica</name>
    <dbReference type="NCBI Taxonomy" id="1690608"/>
    <lineage>
        <taxon>Eukaryota</taxon>
        <taxon>Fungi</taxon>
        <taxon>Dikarya</taxon>
        <taxon>Ascomycota</taxon>
        <taxon>Pezizomycotina</taxon>
        <taxon>Dothideomycetes</taxon>
        <taxon>Dothideomycetidae</taxon>
        <taxon>Mycosphaerellales</taxon>
        <taxon>Extremaceae</taxon>
        <taxon>Saxophila</taxon>
    </lineage>
</organism>
<feature type="compositionally biased region" description="Low complexity" evidence="1">
    <location>
        <begin position="247"/>
        <end position="260"/>
    </location>
</feature>
<name>A0AAV9NWB0_9PEZI</name>
<feature type="compositionally biased region" description="Basic and acidic residues" evidence="1">
    <location>
        <begin position="328"/>
        <end position="337"/>
    </location>
</feature>
<protein>
    <submittedName>
        <fullName evidence="2">Uncharacterized protein</fullName>
    </submittedName>
</protein>
<dbReference type="AlphaFoldDB" id="A0AAV9NWB0"/>
<dbReference type="SUPFAM" id="SSF54236">
    <property type="entry name" value="Ubiquitin-like"/>
    <property type="match status" value="2"/>
</dbReference>
<feature type="region of interest" description="Disordered" evidence="1">
    <location>
        <begin position="217"/>
        <end position="269"/>
    </location>
</feature>
<dbReference type="RefSeq" id="XP_064654389.1">
    <property type="nucleotide sequence ID" value="XM_064807375.1"/>
</dbReference>
<dbReference type="Proteomes" id="UP001337655">
    <property type="component" value="Unassembled WGS sequence"/>
</dbReference>
<evidence type="ECO:0000313" key="3">
    <source>
        <dbReference type="Proteomes" id="UP001337655"/>
    </source>
</evidence>
<proteinExistence type="predicted"/>
<dbReference type="Gene3D" id="3.10.20.90">
    <property type="entry name" value="Phosphatidylinositol 3-kinase Catalytic Subunit, Chain A, domain 1"/>
    <property type="match status" value="2"/>
</dbReference>
<reference evidence="2 3" key="1">
    <citation type="submission" date="2023-08" db="EMBL/GenBank/DDBJ databases">
        <title>Black Yeasts Isolated from many extreme environments.</title>
        <authorList>
            <person name="Coleine C."/>
            <person name="Stajich J.E."/>
            <person name="Selbmann L."/>
        </authorList>
    </citation>
    <scope>NUCLEOTIDE SEQUENCE [LARGE SCALE GENOMIC DNA]</scope>
    <source>
        <strain evidence="2 3">CCFEE 5935</strain>
    </source>
</reference>